<dbReference type="PROSITE" id="PS51711">
    <property type="entry name" value="G_FEOB"/>
    <property type="match status" value="1"/>
</dbReference>
<name>A0AAW9IHR2_CLOPF</name>
<dbReference type="AlphaFoldDB" id="A0AAW9IHR2"/>
<dbReference type="PANTHER" id="PTHR43185:SF1">
    <property type="entry name" value="FE(2+) TRANSPORTER FEOB"/>
    <property type="match status" value="1"/>
</dbReference>
<dbReference type="RefSeq" id="WP_322459426.1">
    <property type="nucleotide sequence ID" value="NZ_WNVC01001284.1"/>
</dbReference>
<feature type="domain" description="FeoB-type G" evidence="1">
    <location>
        <begin position="1"/>
        <end position="59"/>
    </location>
</feature>
<dbReference type="InterPro" id="IPR030389">
    <property type="entry name" value="G_FEOB_dom"/>
</dbReference>
<dbReference type="Proteomes" id="UP001291306">
    <property type="component" value="Unassembled WGS sequence"/>
</dbReference>
<evidence type="ECO:0000313" key="3">
    <source>
        <dbReference type="Proteomes" id="UP001291306"/>
    </source>
</evidence>
<proteinExistence type="predicted"/>
<gene>
    <name evidence="2" type="ORF">GNF79_20195</name>
</gene>
<evidence type="ECO:0000259" key="1">
    <source>
        <dbReference type="PROSITE" id="PS51711"/>
    </source>
</evidence>
<comment type="caution">
    <text evidence="2">The sequence shown here is derived from an EMBL/GenBank/DDBJ whole genome shotgun (WGS) entry which is preliminary data.</text>
</comment>
<dbReference type="PANTHER" id="PTHR43185">
    <property type="entry name" value="FERROUS IRON TRANSPORT PROTEIN B"/>
    <property type="match status" value="1"/>
</dbReference>
<accession>A0AAW9IHR2</accession>
<protein>
    <submittedName>
        <fullName evidence="2">Ferrous iron transporter B</fullName>
    </submittedName>
</protein>
<dbReference type="GO" id="GO:0005525">
    <property type="term" value="F:GTP binding"/>
    <property type="evidence" value="ECO:0007669"/>
    <property type="project" value="InterPro"/>
</dbReference>
<dbReference type="InterPro" id="IPR027417">
    <property type="entry name" value="P-loop_NTPase"/>
</dbReference>
<dbReference type="InterPro" id="IPR006073">
    <property type="entry name" value="GTP-bd"/>
</dbReference>
<reference evidence="2" key="1">
    <citation type="submission" date="2019-11" db="EMBL/GenBank/DDBJ databases">
        <title>Characterization of Clostridium perfringens isolates from swine manure treated agricultural soils.</title>
        <authorList>
            <person name="Wushke S.T."/>
        </authorList>
    </citation>
    <scope>NUCLEOTIDE SEQUENCE</scope>
    <source>
        <strain evidence="2">X26</strain>
    </source>
</reference>
<dbReference type="EMBL" id="WNVC01001284">
    <property type="protein sequence ID" value="MDZ5001330.1"/>
    <property type="molecule type" value="Genomic_DNA"/>
</dbReference>
<dbReference type="Pfam" id="PF02421">
    <property type="entry name" value="FeoB_N"/>
    <property type="match status" value="1"/>
</dbReference>
<dbReference type="SUPFAM" id="SSF52540">
    <property type="entry name" value="P-loop containing nucleoside triphosphate hydrolases"/>
    <property type="match status" value="1"/>
</dbReference>
<dbReference type="Gene3D" id="3.40.50.300">
    <property type="entry name" value="P-loop containing nucleotide triphosphate hydrolases"/>
    <property type="match status" value="1"/>
</dbReference>
<dbReference type="GO" id="GO:0015093">
    <property type="term" value="F:ferrous iron transmembrane transporter activity"/>
    <property type="evidence" value="ECO:0007669"/>
    <property type="project" value="TreeGrafter"/>
</dbReference>
<organism evidence="2 3">
    <name type="scientific">Clostridium perfringens</name>
    <dbReference type="NCBI Taxonomy" id="1502"/>
    <lineage>
        <taxon>Bacteria</taxon>
        <taxon>Bacillati</taxon>
        <taxon>Bacillota</taxon>
        <taxon>Clostridia</taxon>
        <taxon>Eubacteriales</taxon>
        <taxon>Clostridiaceae</taxon>
        <taxon>Clostridium</taxon>
    </lineage>
</organism>
<dbReference type="GO" id="GO:0005886">
    <property type="term" value="C:plasma membrane"/>
    <property type="evidence" value="ECO:0007669"/>
    <property type="project" value="TreeGrafter"/>
</dbReference>
<evidence type="ECO:0000313" key="2">
    <source>
        <dbReference type="EMBL" id="MDZ5001330.1"/>
    </source>
</evidence>
<dbReference type="PRINTS" id="PR00326">
    <property type="entry name" value="GTP1OBG"/>
</dbReference>
<sequence length="59" mass="6397">MTTVALLGNPNVGKTTLFNYLTGSNQKIGNWAGVTIDKKEGFFSNIKMVDLPGIYAMDT</sequence>
<feature type="non-terminal residue" evidence="2">
    <location>
        <position position="59"/>
    </location>
</feature>
<dbReference type="InterPro" id="IPR050860">
    <property type="entry name" value="FeoB_GTPase"/>
</dbReference>